<gene>
    <name evidence="8" type="ORF">METZ01_LOCUS231538</name>
</gene>
<proteinExistence type="inferred from homology"/>
<evidence type="ECO:0000256" key="4">
    <source>
        <dbReference type="ARBA" id="ARBA00022827"/>
    </source>
</evidence>
<dbReference type="InterPro" id="IPR009100">
    <property type="entry name" value="AcylCoA_DH/oxidase_NM_dom_sf"/>
</dbReference>
<evidence type="ECO:0000313" key="8">
    <source>
        <dbReference type="EMBL" id="SVB78684.1"/>
    </source>
</evidence>
<evidence type="ECO:0000256" key="3">
    <source>
        <dbReference type="ARBA" id="ARBA00022630"/>
    </source>
</evidence>
<dbReference type="AlphaFoldDB" id="A0A382GUZ3"/>
<evidence type="ECO:0008006" key="9">
    <source>
        <dbReference type="Google" id="ProtNLM"/>
    </source>
</evidence>
<evidence type="ECO:0000256" key="5">
    <source>
        <dbReference type="ARBA" id="ARBA00023002"/>
    </source>
</evidence>
<sequence length="261" mass="28241">MVELSLVLQQQGRKVAPVPLFATSILGSWAIAKYGKSAQKEHWLQEVCSGNQILTGAWAPQKNSTKLITENDGNGWRITGEKLAVPACNLSSAVLVPITIDGNQRIAIISLDKKGLQKKIVETTNLELQGNLSFDAVELTEEDLLDEKGEIVFQEVSQRAKIGICALILGCCEEALTMTAQHVSEREQFGRPLSTNQGVALQAADAHIDIDGIRVTQLQAAWQLDEGFECSKAVSSAKWWASEAGQRVVVTTQHLHGGTGA</sequence>
<keyword evidence="5" id="KW-0560">Oxidoreductase</keyword>
<dbReference type="Gene3D" id="2.40.110.10">
    <property type="entry name" value="Butyryl-CoA Dehydrogenase, subunit A, domain 2"/>
    <property type="match status" value="1"/>
</dbReference>
<dbReference type="InterPro" id="IPR036250">
    <property type="entry name" value="AcylCo_DH-like_C"/>
</dbReference>
<dbReference type="SUPFAM" id="SSF56645">
    <property type="entry name" value="Acyl-CoA dehydrogenase NM domain-like"/>
    <property type="match status" value="1"/>
</dbReference>
<evidence type="ECO:0000256" key="1">
    <source>
        <dbReference type="ARBA" id="ARBA00001974"/>
    </source>
</evidence>
<feature type="domain" description="Acyl-CoA dehydrogenase/oxidase N-terminal" evidence="7">
    <location>
        <begin position="2"/>
        <end position="50"/>
    </location>
</feature>
<keyword evidence="3" id="KW-0285">Flavoprotein</keyword>
<dbReference type="Gene3D" id="1.20.140.10">
    <property type="entry name" value="Butyryl-CoA Dehydrogenase, subunit A, domain 3"/>
    <property type="match status" value="1"/>
</dbReference>
<evidence type="ECO:0000256" key="2">
    <source>
        <dbReference type="ARBA" id="ARBA00009347"/>
    </source>
</evidence>
<dbReference type="InterPro" id="IPR046373">
    <property type="entry name" value="Acyl-CoA_Oxase/DH_mid-dom_sf"/>
</dbReference>
<dbReference type="GO" id="GO:0033539">
    <property type="term" value="P:fatty acid beta-oxidation using acyl-CoA dehydrogenase"/>
    <property type="evidence" value="ECO:0007669"/>
    <property type="project" value="TreeGrafter"/>
</dbReference>
<dbReference type="Pfam" id="PF00441">
    <property type="entry name" value="Acyl-CoA_dh_1"/>
    <property type="match status" value="1"/>
</dbReference>
<dbReference type="Gene3D" id="1.10.540.10">
    <property type="entry name" value="Acyl-CoA dehydrogenase/oxidase, N-terminal domain"/>
    <property type="match status" value="1"/>
</dbReference>
<name>A0A382GUZ3_9ZZZZ</name>
<organism evidence="8">
    <name type="scientific">marine metagenome</name>
    <dbReference type="NCBI Taxonomy" id="408172"/>
    <lineage>
        <taxon>unclassified sequences</taxon>
        <taxon>metagenomes</taxon>
        <taxon>ecological metagenomes</taxon>
    </lineage>
</organism>
<comment type="cofactor">
    <cofactor evidence="1">
        <name>FAD</name>
        <dbReference type="ChEBI" id="CHEBI:57692"/>
    </cofactor>
</comment>
<dbReference type="InterPro" id="IPR009075">
    <property type="entry name" value="AcylCo_DH/oxidase_C"/>
</dbReference>
<accession>A0A382GUZ3</accession>
<dbReference type="PANTHER" id="PTHR48083:SF2">
    <property type="entry name" value="MEDIUM-CHAIN SPECIFIC ACYL-COA DEHYDROGENASE, MITOCHONDRIAL"/>
    <property type="match status" value="1"/>
</dbReference>
<dbReference type="Pfam" id="PF02771">
    <property type="entry name" value="Acyl-CoA_dh_N"/>
    <property type="match status" value="1"/>
</dbReference>
<protein>
    <recommendedName>
        <fullName evidence="9">Acyl-CoA dehydrogenase/oxidase C-terminal domain-containing protein</fullName>
    </recommendedName>
</protein>
<dbReference type="InterPro" id="IPR013786">
    <property type="entry name" value="AcylCoA_DH/ox_N"/>
</dbReference>
<comment type="similarity">
    <text evidence="2">Belongs to the acyl-CoA dehydrogenase family.</text>
</comment>
<dbReference type="GO" id="GO:0005737">
    <property type="term" value="C:cytoplasm"/>
    <property type="evidence" value="ECO:0007669"/>
    <property type="project" value="TreeGrafter"/>
</dbReference>
<feature type="non-terminal residue" evidence="8">
    <location>
        <position position="261"/>
    </location>
</feature>
<dbReference type="GO" id="GO:0003995">
    <property type="term" value="F:acyl-CoA dehydrogenase activity"/>
    <property type="evidence" value="ECO:0007669"/>
    <property type="project" value="TreeGrafter"/>
</dbReference>
<dbReference type="EMBL" id="UINC01057484">
    <property type="protein sequence ID" value="SVB78684.1"/>
    <property type="molecule type" value="Genomic_DNA"/>
</dbReference>
<dbReference type="GO" id="GO:0050660">
    <property type="term" value="F:flavin adenine dinucleotide binding"/>
    <property type="evidence" value="ECO:0007669"/>
    <property type="project" value="InterPro"/>
</dbReference>
<dbReference type="InterPro" id="IPR050741">
    <property type="entry name" value="Acyl-CoA_dehydrogenase"/>
</dbReference>
<dbReference type="PANTHER" id="PTHR48083">
    <property type="entry name" value="MEDIUM-CHAIN SPECIFIC ACYL-COA DEHYDROGENASE, MITOCHONDRIAL-RELATED"/>
    <property type="match status" value="1"/>
</dbReference>
<dbReference type="SUPFAM" id="SSF47203">
    <property type="entry name" value="Acyl-CoA dehydrogenase C-terminal domain-like"/>
    <property type="match status" value="1"/>
</dbReference>
<evidence type="ECO:0000259" key="6">
    <source>
        <dbReference type="Pfam" id="PF00441"/>
    </source>
</evidence>
<feature type="domain" description="Acyl-CoA dehydrogenase/oxidase C-terminal" evidence="6">
    <location>
        <begin position="152"/>
        <end position="260"/>
    </location>
</feature>
<keyword evidence="4" id="KW-0274">FAD</keyword>
<evidence type="ECO:0000259" key="7">
    <source>
        <dbReference type="Pfam" id="PF02771"/>
    </source>
</evidence>
<reference evidence="8" key="1">
    <citation type="submission" date="2018-05" db="EMBL/GenBank/DDBJ databases">
        <authorList>
            <person name="Lanie J.A."/>
            <person name="Ng W.-L."/>
            <person name="Kazmierczak K.M."/>
            <person name="Andrzejewski T.M."/>
            <person name="Davidsen T.M."/>
            <person name="Wayne K.J."/>
            <person name="Tettelin H."/>
            <person name="Glass J.I."/>
            <person name="Rusch D."/>
            <person name="Podicherti R."/>
            <person name="Tsui H.-C.T."/>
            <person name="Winkler M.E."/>
        </authorList>
    </citation>
    <scope>NUCLEOTIDE SEQUENCE</scope>
</reference>
<dbReference type="InterPro" id="IPR037069">
    <property type="entry name" value="AcylCoA_DH/ox_N_sf"/>
</dbReference>